<accession>A0A8K0QYS5</accession>
<evidence type="ECO:0000313" key="3">
    <source>
        <dbReference type="Proteomes" id="UP000813461"/>
    </source>
</evidence>
<evidence type="ECO:0000313" key="2">
    <source>
        <dbReference type="EMBL" id="KAH7075248.1"/>
    </source>
</evidence>
<protein>
    <submittedName>
        <fullName evidence="2">Uncharacterized protein</fullName>
    </submittedName>
</protein>
<reference evidence="2" key="1">
    <citation type="journal article" date="2021" name="Nat. Commun.">
        <title>Genetic determinants of endophytism in the Arabidopsis root mycobiome.</title>
        <authorList>
            <person name="Mesny F."/>
            <person name="Miyauchi S."/>
            <person name="Thiergart T."/>
            <person name="Pickel B."/>
            <person name="Atanasova L."/>
            <person name="Karlsson M."/>
            <person name="Huettel B."/>
            <person name="Barry K.W."/>
            <person name="Haridas S."/>
            <person name="Chen C."/>
            <person name="Bauer D."/>
            <person name="Andreopoulos W."/>
            <person name="Pangilinan J."/>
            <person name="LaButti K."/>
            <person name="Riley R."/>
            <person name="Lipzen A."/>
            <person name="Clum A."/>
            <person name="Drula E."/>
            <person name="Henrissat B."/>
            <person name="Kohler A."/>
            <person name="Grigoriev I.V."/>
            <person name="Martin F.M."/>
            <person name="Hacquard S."/>
        </authorList>
    </citation>
    <scope>NUCLEOTIDE SEQUENCE</scope>
    <source>
        <strain evidence="2">MPI-SDFR-AT-0120</strain>
    </source>
</reference>
<evidence type="ECO:0000256" key="1">
    <source>
        <dbReference type="SAM" id="SignalP"/>
    </source>
</evidence>
<dbReference type="Proteomes" id="UP000813461">
    <property type="component" value="Unassembled WGS sequence"/>
</dbReference>
<feature type="signal peptide" evidence="1">
    <location>
        <begin position="1"/>
        <end position="19"/>
    </location>
</feature>
<organism evidence="2 3">
    <name type="scientific">Paraphoma chrysanthemicola</name>
    <dbReference type="NCBI Taxonomy" id="798071"/>
    <lineage>
        <taxon>Eukaryota</taxon>
        <taxon>Fungi</taxon>
        <taxon>Dikarya</taxon>
        <taxon>Ascomycota</taxon>
        <taxon>Pezizomycotina</taxon>
        <taxon>Dothideomycetes</taxon>
        <taxon>Pleosporomycetidae</taxon>
        <taxon>Pleosporales</taxon>
        <taxon>Pleosporineae</taxon>
        <taxon>Phaeosphaeriaceae</taxon>
        <taxon>Paraphoma</taxon>
    </lineage>
</organism>
<proteinExistence type="predicted"/>
<gene>
    <name evidence="2" type="ORF">FB567DRAFT_553508</name>
</gene>
<dbReference type="OrthoDB" id="3784924at2759"/>
<feature type="chain" id="PRO_5035480967" evidence="1">
    <location>
        <begin position="20"/>
        <end position="164"/>
    </location>
</feature>
<dbReference type="EMBL" id="JAGMVJ010000020">
    <property type="protein sequence ID" value="KAH7075248.1"/>
    <property type="molecule type" value="Genomic_DNA"/>
</dbReference>
<sequence>MKLFTLILALLGFMVTAFASAIPRDDTVTSADNIGMMCAEGERKCLAANDDGKGGGIFDCVKGYWKLIQECRSYERCVDKPVPHCTWAQLRRDTGEPASADASAAACREGELQCLAANDDGKDGGVFQCVNGYWKMFQDCRSFERCVMTPAPHCTWAKAPRGLE</sequence>
<name>A0A8K0QYS5_9PLEO</name>
<keyword evidence="1" id="KW-0732">Signal</keyword>
<keyword evidence="3" id="KW-1185">Reference proteome</keyword>
<dbReference type="AlphaFoldDB" id="A0A8K0QYS5"/>
<comment type="caution">
    <text evidence="2">The sequence shown here is derived from an EMBL/GenBank/DDBJ whole genome shotgun (WGS) entry which is preliminary data.</text>
</comment>